<sequence>SQTSFLRQRSVQEFGLDGKSTVSGFGGTSDKEALRKRIALLWHLLICLEREPVKRYKETFPEASHEILTNTYVDDFACFRERCTSRFQFEWSSNSPELMQAITEKDRASHGLIKLECDLREARPVTRALGLKWNARADSLVFTIDVNSVKSGSEKLYTNRKVASLVAKMSDRIGLITPFAVRSKLLLQSLWTQGVGWDDVILLGTAVSWNQGSATRWKPFVGNRAIEIHSFSDPSVWRYCPGLQNPADLPTRSLSAMKLSIWKERENLVPFICVVQLKEPVIDYTRFIKFGRLLRTVAWIRRFICNLSVKEQERIDSSLTELELEGAEEWLITRVEGASIPEYVRSVIQHEETNPIILPSNHPAVKLFVVVHCRKLRAGVEHTLSVLRQRFWSVRGRSTDRPTLQNCLLCRHYQTKPFWQRMAPLHEDKIKAKPPFTNVGLNLAGPLYLKESGDKAYICLSTCAVTRAVDCNKRNVQRHLVR</sequence>
<feature type="non-terminal residue" evidence="1">
    <location>
        <position position="482"/>
    </location>
</feature>
<dbReference type="InterPro" id="IPR008042">
    <property type="entry name" value="Retrotrans_Pao"/>
</dbReference>
<dbReference type="Proteomes" id="UP001249851">
    <property type="component" value="Unassembled WGS sequence"/>
</dbReference>
<dbReference type="PANTHER" id="PTHR47331">
    <property type="entry name" value="PHD-TYPE DOMAIN-CONTAINING PROTEIN"/>
    <property type="match status" value="1"/>
</dbReference>
<comment type="caution">
    <text evidence="1">The sequence shown here is derived from an EMBL/GenBank/DDBJ whole genome shotgun (WGS) entry which is preliminary data.</text>
</comment>
<evidence type="ECO:0000313" key="1">
    <source>
        <dbReference type="EMBL" id="KAK2559871.1"/>
    </source>
</evidence>
<dbReference type="EMBL" id="JARQWQ010000038">
    <property type="protein sequence ID" value="KAK2559871.1"/>
    <property type="molecule type" value="Genomic_DNA"/>
</dbReference>
<accession>A0AAD9QEJ8</accession>
<gene>
    <name evidence="1" type="ORF">P5673_017433</name>
</gene>
<reference evidence="1" key="1">
    <citation type="journal article" date="2023" name="G3 (Bethesda)">
        <title>Whole genome assembly and annotation of the endangered Caribbean coral Acropora cervicornis.</title>
        <authorList>
            <person name="Selwyn J.D."/>
            <person name="Vollmer S.V."/>
        </authorList>
    </citation>
    <scope>NUCLEOTIDE SEQUENCE</scope>
    <source>
        <strain evidence="1">K2</strain>
    </source>
</reference>
<protein>
    <submittedName>
        <fullName evidence="1">Uncharacterized protein</fullName>
    </submittedName>
</protein>
<keyword evidence="2" id="KW-1185">Reference proteome</keyword>
<dbReference type="Pfam" id="PF05380">
    <property type="entry name" value="Peptidase_A17"/>
    <property type="match status" value="1"/>
</dbReference>
<dbReference type="AlphaFoldDB" id="A0AAD9QEJ8"/>
<evidence type="ECO:0000313" key="2">
    <source>
        <dbReference type="Proteomes" id="UP001249851"/>
    </source>
</evidence>
<reference evidence="1" key="2">
    <citation type="journal article" date="2023" name="Science">
        <title>Genomic signatures of disease resistance in endangered staghorn corals.</title>
        <authorList>
            <person name="Vollmer S.V."/>
            <person name="Selwyn J.D."/>
            <person name="Despard B.A."/>
            <person name="Roesel C.L."/>
        </authorList>
    </citation>
    <scope>NUCLEOTIDE SEQUENCE</scope>
    <source>
        <strain evidence="1">K2</strain>
    </source>
</reference>
<name>A0AAD9QEJ8_ACRCE</name>
<organism evidence="1 2">
    <name type="scientific">Acropora cervicornis</name>
    <name type="common">Staghorn coral</name>
    <dbReference type="NCBI Taxonomy" id="6130"/>
    <lineage>
        <taxon>Eukaryota</taxon>
        <taxon>Metazoa</taxon>
        <taxon>Cnidaria</taxon>
        <taxon>Anthozoa</taxon>
        <taxon>Hexacorallia</taxon>
        <taxon>Scleractinia</taxon>
        <taxon>Astrocoeniina</taxon>
        <taxon>Acroporidae</taxon>
        <taxon>Acropora</taxon>
    </lineage>
</organism>
<proteinExistence type="predicted"/>